<protein>
    <recommendedName>
        <fullName evidence="2">Stc1 domain-containing protein</fullName>
    </recommendedName>
</protein>
<feature type="compositionally biased region" description="Polar residues" evidence="1">
    <location>
        <begin position="247"/>
        <end position="273"/>
    </location>
</feature>
<feature type="compositionally biased region" description="Low complexity" evidence="1">
    <location>
        <begin position="232"/>
        <end position="246"/>
    </location>
</feature>
<dbReference type="InterPro" id="IPR024630">
    <property type="entry name" value="Stc1"/>
</dbReference>
<feature type="domain" description="Stc1" evidence="2">
    <location>
        <begin position="72"/>
        <end position="154"/>
    </location>
</feature>
<feature type="region of interest" description="Disordered" evidence="1">
    <location>
        <begin position="174"/>
        <end position="215"/>
    </location>
</feature>
<dbReference type="EMBL" id="JAVRRF010000001">
    <property type="protein sequence ID" value="KAK5068623.1"/>
    <property type="molecule type" value="Genomic_DNA"/>
</dbReference>
<sequence length="324" mass="35930">MSQKQQPYWQRKKGRKLAFLLFLLFFSVSYILSPLSPHRINLKSFNMATAVMSATNWGSRYDNVDVGNMIECANCCRKQFRSRYSNNQISKFQENTYRARRSGQPAELPRCRDCTAGNVIELKCAGCYVIKSLESFAKTQRKNPDDAKCIGCQQDIQDLVPHLRDANDEERIKEDYSQNRHKNPFPGMSSLGSVLPSMNSSIPGSGNGSQAPSRGTGEVLIVQDRTSAWGGSSVVRSSSPTSSTVSAYNPRSTSGQSQYSTPLTGSMHSTATTRGGFHKQGAYKPSAYDRAMTQIQREDLSKQGAQAARTTDEDDDEDLGAWEL</sequence>
<evidence type="ECO:0000256" key="1">
    <source>
        <dbReference type="SAM" id="MobiDB-lite"/>
    </source>
</evidence>
<evidence type="ECO:0000313" key="3">
    <source>
        <dbReference type="EMBL" id="KAK5068623.1"/>
    </source>
</evidence>
<reference evidence="3 4" key="1">
    <citation type="submission" date="2023-08" db="EMBL/GenBank/DDBJ databases">
        <title>Black Yeasts Isolated from many extreme environments.</title>
        <authorList>
            <person name="Coleine C."/>
            <person name="Stajich J.E."/>
            <person name="Selbmann L."/>
        </authorList>
    </citation>
    <scope>NUCLEOTIDE SEQUENCE [LARGE SCALE GENOMIC DNA]</scope>
    <source>
        <strain evidence="3 4">CCFEE 6328</strain>
    </source>
</reference>
<feature type="compositionally biased region" description="Polar residues" evidence="1">
    <location>
        <begin position="190"/>
        <end position="213"/>
    </location>
</feature>
<organism evidence="3 4">
    <name type="scientific">Exophiala sideris</name>
    <dbReference type="NCBI Taxonomy" id="1016849"/>
    <lineage>
        <taxon>Eukaryota</taxon>
        <taxon>Fungi</taxon>
        <taxon>Dikarya</taxon>
        <taxon>Ascomycota</taxon>
        <taxon>Pezizomycotina</taxon>
        <taxon>Eurotiomycetes</taxon>
        <taxon>Chaetothyriomycetidae</taxon>
        <taxon>Chaetothyriales</taxon>
        <taxon>Herpotrichiellaceae</taxon>
        <taxon>Exophiala</taxon>
    </lineage>
</organism>
<comment type="caution">
    <text evidence="3">The sequence shown here is derived from an EMBL/GenBank/DDBJ whole genome shotgun (WGS) entry which is preliminary data.</text>
</comment>
<feature type="compositionally biased region" description="Acidic residues" evidence="1">
    <location>
        <begin position="312"/>
        <end position="324"/>
    </location>
</feature>
<dbReference type="Pfam" id="PF12898">
    <property type="entry name" value="Stc1"/>
    <property type="match status" value="1"/>
</dbReference>
<proteinExistence type="predicted"/>
<evidence type="ECO:0000313" key="4">
    <source>
        <dbReference type="Proteomes" id="UP001345691"/>
    </source>
</evidence>
<name>A0ABR0JRP2_9EURO</name>
<evidence type="ECO:0000259" key="2">
    <source>
        <dbReference type="Pfam" id="PF12898"/>
    </source>
</evidence>
<accession>A0ABR0JRP2</accession>
<gene>
    <name evidence="3" type="ORF">LTR69_000743</name>
</gene>
<feature type="region of interest" description="Disordered" evidence="1">
    <location>
        <begin position="228"/>
        <end position="324"/>
    </location>
</feature>
<dbReference type="Proteomes" id="UP001345691">
    <property type="component" value="Unassembled WGS sequence"/>
</dbReference>
<keyword evidence="4" id="KW-1185">Reference proteome</keyword>